<dbReference type="Gene3D" id="2.40.160.210">
    <property type="entry name" value="Acyl-CoA thioesterase, double hotdog domain"/>
    <property type="match status" value="1"/>
</dbReference>
<dbReference type="SUPFAM" id="SSF54637">
    <property type="entry name" value="Thioesterase/thiol ester dehydrase-isomerase"/>
    <property type="match status" value="2"/>
</dbReference>
<gene>
    <name evidence="11" type="ORF">LK12_03210</name>
</gene>
<comment type="caution">
    <text evidence="11">The sequence shown here is derived from an EMBL/GenBank/DDBJ whole genome shotgun (WGS) entry which is preliminary data.</text>
</comment>
<dbReference type="InterPro" id="IPR025652">
    <property type="entry name" value="TesB_C"/>
</dbReference>
<dbReference type="EC" id="3.1.2.20" evidence="5"/>
<protein>
    <recommendedName>
        <fullName evidence="7">Acyl-CoA thioesterase 2</fullName>
        <ecNumber evidence="5">3.1.2.20</ecNumber>
    </recommendedName>
    <alternativeName>
        <fullName evidence="8">Thioesterase II</fullName>
    </alternativeName>
</protein>
<proteinExistence type="inferred from homology"/>
<dbReference type="GO" id="GO:0005829">
    <property type="term" value="C:cytosol"/>
    <property type="evidence" value="ECO:0007669"/>
    <property type="project" value="TreeGrafter"/>
</dbReference>
<keyword evidence="3" id="KW-0378">Hydrolase</keyword>
<dbReference type="InterPro" id="IPR049449">
    <property type="entry name" value="TesB_ACOT8-like_N"/>
</dbReference>
<dbReference type="Proteomes" id="UP000031057">
    <property type="component" value="Unassembled WGS sequence"/>
</dbReference>
<organism evidence="11 12">
    <name type="scientific">Novosphingobium malaysiense</name>
    <dbReference type="NCBI Taxonomy" id="1348853"/>
    <lineage>
        <taxon>Bacteria</taxon>
        <taxon>Pseudomonadati</taxon>
        <taxon>Pseudomonadota</taxon>
        <taxon>Alphaproteobacteria</taxon>
        <taxon>Sphingomonadales</taxon>
        <taxon>Sphingomonadaceae</taxon>
        <taxon>Novosphingobium</taxon>
    </lineage>
</organism>
<evidence type="ECO:0000256" key="5">
    <source>
        <dbReference type="ARBA" id="ARBA00038894"/>
    </source>
</evidence>
<dbReference type="OrthoDB" id="9781019at2"/>
<dbReference type="GO" id="GO:0009062">
    <property type="term" value="P:fatty acid catabolic process"/>
    <property type="evidence" value="ECO:0007669"/>
    <property type="project" value="TreeGrafter"/>
</dbReference>
<keyword evidence="12" id="KW-1185">Reference proteome</keyword>
<dbReference type="CDD" id="cd03445">
    <property type="entry name" value="Thioesterase_II_repeat2"/>
    <property type="match status" value="1"/>
</dbReference>
<evidence type="ECO:0000259" key="9">
    <source>
        <dbReference type="Pfam" id="PF02551"/>
    </source>
</evidence>
<evidence type="ECO:0000256" key="6">
    <source>
        <dbReference type="ARBA" id="ARBA00050943"/>
    </source>
</evidence>
<dbReference type="GO" id="GO:0047617">
    <property type="term" value="F:fatty acyl-CoA hydrolase activity"/>
    <property type="evidence" value="ECO:0007669"/>
    <property type="project" value="UniProtKB-EC"/>
</dbReference>
<evidence type="ECO:0000313" key="11">
    <source>
        <dbReference type="EMBL" id="KHK93328.1"/>
    </source>
</evidence>
<evidence type="ECO:0000256" key="1">
    <source>
        <dbReference type="ARBA" id="ARBA00006538"/>
    </source>
</evidence>
<dbReference type="Pfam" id="PF13622">
    <property type="entry name" value="4HBT_3"/>
    <property type="match status" value="1"/>
</dbReference>
<dbReference type="AlphaFoldDB" id="A0A0B1ZVW8"/>
<evidence type="ECO:0000313" key="12">
    <source>
        <dbReference type="Proteomes" id="UP000031057"/>
    </source>
</evidence>
<accession>A0A0B1ZVW8</accession>
<evidence type="ECO:0000259" key="10">
    <source>
        <dbReference type="Pfam" id="PF13622"/>
    </source>
</evidence>
<feature type="domain" description="Acyl-CoA thioesterase-like N-terminal HotDog" evidence="10">
    <location>
        <begin position="37"/>
        <end position="113"/>
    </location>
</feature>
<name>A0A0B1ZVW8_9SPHN</name>
<evidence type="ECO:0000256" key="3">
    <source>
        <dbReference type="ARBA" id="ARBA00022801"/>
    </source>
</evidence>
<dbReference type="PANTHER" id="PTHR11066">
    <property type="entry name" value="ACYL-COA THIOESTERASE"/>
    <property type="match status" value="1"/>
</dbReference>
<comment type="similarity">
    <text evidence="1">Belongs to the C/M/P thioester hydrolase family.</text>
</comment>
<dbReference type="InterPro" id="IPR029069">
    <property type="entry name" value="HotDog_dom_sf"/>
</dbReference>
<dbReference type="Pfam" id="PF02551">
    <property type="entry name" value="Acyl_CoA_thio"/>
    <property type="match status" value="1"/>
</dbReference>
<dbReference type="GO" id="GO:0006637">
    <property type="term" value="P:acyl-CoA metabolic process"/>
    <property type="evidence" value="ECO:0007669"/>
    <property type="project" value="InterPro"/>
</dbReference>
<evidence type="ECO:0000256" key="8">
    <source>
        <dbReference type="ARBA" id="ARBA00079653"/>
    </source>
</evidence>
<dbReference type="InterPro" id="IPR042171">
    <property type="entry name" value="Acyl-CoA_hotdog"/>
</dbReference>
<evidence type="ECO:0000256" key="7">
    <source>
        <dbReference type="ARBA" id="ARBA00071120"/>
    </source>
</evidence>
<evidence type="ECO:0000256" key="2">
    <source>
        <dbReference type="ARBA" id="ARBA00011881"/>
    </source>
</evidence>
<dbReference type="CDD" id="cd03444">
    <property type="entry name" value="Thioesterase_II_repeat1"/>
    <property type="match status" value="1"/>
</dbReference>
<reference evidence="11 12" key="1">
    <citation type="submission" date="2014-10" db="EMBL/GenBank/DDBJ databases">
        <title>Genome sequence of Novosphingobium malaysiense MUSC 273(T).</title>
        <authorList>
            <person name="Lee L.-H."/>
        </authorList>
    </citation>
    <scope>NUCLEOTIDE SEQUENCE [LARGE SCALE GENOMIC DNA]</scope>
    <source>
        <strain evidence="11 12">MUSC 273</strain>
    </source>
</reference>
<dbReference type="RefSeq" id="WP_039279231.1">
    <property type="nucleotide sequence ID" value="NZ_JTDI01000001.1"/>
</dbReference>
<comment type="catalytic activity">
    <reaction evidence="6">
        <text>a fatty acyl-CoA + H2O = a fatty acid + CoA + H(+)</text>
        <dbReference type="Rhea" id="RHEA:16781"/>
        <dbReference type="ChEBI" id="CHEBI:15377"/>
        <dbReference type="ChEBI" id="CHEBI:15378"/>
        <dbReference type="ChEBI" id="CHEBI:28868"/>
        <dbReference type="ChEBI" id="CHEBI:57287"/>
        <dbReference type="ChEBI" id="CHEBI:77636"/>
        <dbReference type="EC" id="3.1.2.20"/>
    </reaction>
    <physiologicalReaction direction="left-to-right" evidence="6">
        <dbReference type="Rhea" id="RHEA:16782"/>
    </physiologicalReaction>
</comment>
<keyword evidence="4" id="KW-0443">Lipid metabolism</keyword>
<sequence>MTDALQAAVDELRDLLTIEDLDTDLYRGAAAAEGPERVFGGQVVAQALSAAARSMPKSDQAHSLHAYFLRAGDTTRPIIYRVLRDFDGGSFANRRVVAMQGGLPILNLAASFHRPEDGFSHAAAMPDVPPPEACPDLVTALSASGQPMPSAMLERLAAFDVRPGPPSPDGGGSGMPSQFLWFRLARPMDADPAMRRIVLAYASDFALVTTAVLPHPVDFFSPRLQMASLDHAVWFHDTPPVDDWLLYAMDSPWSGHARGFARGMIFDRSGNLFASIAQEGLCRVVEPRKD</sequence>
<feature type="domain" description="Acyl-CoA thioesterase 2 C-terminal" evidence="9">
    <location>
        <begin position="162"/>
        <end position="281"/>
    </location>
</feature>
<dbReference type="EMBL" id="JTDI01000001">
    <property type="protein sequence ID" value="KHK93328.1"/>
    <property type="molecule type" value="Genomic_DNA"/>
</dbReference>
<dbReference type="STRING" id="1348853.LK12_03210"/>
<comment type="subunit">
    <text evidence="2">Homotetramer.</text>
</comment>
<dbReference type="FunFam" id="2.40.160.210:FF:000001">
    <property type="entry name" value="Acyl-CoA thioesterase II"/>
    <property type="match status" value="1"/>
</dbReference>
<dbReference type="InterPro" id="IPR003703">
    <property type="entry name" value="Acyl_CoA_thio"/>
</dbReference>
<dbReference type="PANTHER" id="PTHR11066:SF34">
    <property type="entry name" value="ACYL-COENZYME A THIOESTERASE 8"/>
    <property type="match status" value="1"/>
</dbReference>
<evidence type="ECO:0000256" key="4">
    <source>
        <dbReference type="ARBA" id="ARBA00023098"/>
    </source>
</evidence>